<geneLocation type="plasmid" evidence="1">
    <name>p17-15-vir-like</name>
</geneLocation>
<dbReference type="EMBL" id="MN956836">
    <property type="protein sequence ID" value="QTX13768.1"/>
    <property type="molecule type" value="Genomic_DNA"/>
</dbReference>
<dbReference type="AlphaFoldDB" id="A0A8B0SUQ8"/>
<accession>A0A8B0SUQ8</accession>
<evidence type="ECO:0000313" key="1">
    <source>
        <dbReference type="EMBL" id="QTX13768.1"/>
    </source>
</evidence>
<protein>
    <submittedName>
        <fullName evidence="1">Uncharacterized protein</fullName>
    </submittedName>
</protein>
<organism evidence="1">
    <name type="scientific">Klebsiella pneumoniae</name>
    <dbReference type="NCBI Taxonomy" id="573"/>
    <lineage>
        <taxon>Bacteria</taxon>
        <taxon>Pseudomonadati</taxon>
        <taxon>Pseudomonadota</taxon>
        <taxon>Gammaproteobacteria</taxon>
        <taxon>Enterobacterales</taxon>
        <taxon>Enterobacteriaceae</taxon>
        <taxon>Klebsiella/Raoultella group</taxon>
        <taxon>Klebsiella</taxon>
        <taxon>Klebsiella pneumoniae complex</taxon>
    </lineage>
</organism>
<keyword evidence="1" id="KW-0614">Plasmid</keyword>
<reference evidence="1" key="1">
    <citation type="submission" date="2020-01" db="EMBL/GenBank/DDBJ databases">
        <authorList>
            <person name="Qin S."/>
        </authorList>
    </citation>
    <scope>NUCLEOTIDE SEQUENCE</scope>
    <source>
        <strain evidence="1">CVir17-16-YZ6g</strain>
        <plasmid evidence="1">p17-15-vir-like</plasmid>
    </source>
</reference>
<name>A0A8B0SUQ8_KLEPN</name>
<proteinExistence type="predicted"/>
<sequence>MHLSIPAFPGMPATCKEKKVLSLKVLHLLKIFPLKKIRPYIMPAYIISNPCGWLVRHGICTDNVHTLIIYKGRSDKVDNVLLFFSITVTWVTSFLQK</sequence>